<dbReference type="InterPro" id="IPR036264">
    <property type="entry name" value="Bact_exopeptidase_dim_dom"/>
</dbReference>
<organism evidence="7 8">
    <name type="scientific">Gemmatirosa kalamazoonensis</name>
    <dbReference type="NCBI Taxonomy" id="861299"/>
    <lineage>
        <taxon>Bacteria</taxon>
        <taxon>Pseudomonadati</taxon>
        <taxon>Gemmatimonadota</taxon>
        <taxon>Gemmatimonadia</taxon>
        <taxon>Gemmatimonadales</taxon>
        <taxon>Gemmatimonadaceae</taxon>
        <taxon>Gemmatirosa</taxon>
    </lineage>
</organism>
<evidence type="ECO:0000256" key="4">
    <source>
        <dbReference type="ARBA" id="ARBA00022801"/>
    </source>
</evidence>
<keyword evidence="3" id="KW-0479">Metal-binding</keyword>
<evidence type="ECO:0000313" key="8">
    <source>
        <dbReference type="Proteomes" id="UP000019151"/>
    </source>
</evidence>
<dbReference type="InterPro" id="IPR050072">
    <property type="entry name" value="Peptidase_M20A"/>
</dbReference>
<evidence type="ECO:0000259" key="6">
    <source>
        <dbReference type="Pfam" id="PF07687"/>
    </source>
</evidence>
<evidence type="ECO:0000256" key="3">
    <source>
        <dbReference type="ARBA" id="ARBA00022723"/>
    </source>
</evidence>
<dbReference type="InterPro" id="IPR011650">
    <property type="entry name" value="Peptidase_M20_dimer"/>
</dbReference>
<keyword evidence="5" id="KW-0862">Zinc</keyword>
<dbReference type="PROSITE" id="PS00759">
    <property type="entry name" value="ARGE_DAPE_CPG2_2"/>
    <property type="match status" value="1"/>
</dbReference>
<evidence type="ECO:0000256" key="1">
    <source>
        <dbReference type="ARBA" id="ARBA00001947"/>
    </source>
</evidence>
<dbReference type="AlphaFoldDB" id="W0RQF5"/>
<dbReference type="HOGENOM" id="CLU_021802_3_0_0"/>
<evidence type="ECO:0000256" key="2">
    <source>
        <dbReference type="ARBA" id="ARBA00006247"/>
    </source>
</evidence>
<dbReference type="InterPro" id="IPR002933">
    <property type="entry name" value="Peptidase_M20"/>
</dbReference>
<proteinExistence type="inferred from homology"/>
<dbReference type="Proteomes" id="UP000019151">
    <property type="component" value="Chromosome"/>
</dbReference>
<name>W0RQF5_9BACT</name>
<comment type="cofactor">
    <cofactor evidence="1">
        <name>Zn(2+)</name>
        <dbReference type="ChEBI" id="CHEBI:29105"/>
    </cofactor>
</comment>
<dbReference type="Pfam" id="PF07687">
    <property type="entry name" value="M20_dimer"/>
    <property type="match status" value="1"/>
</dbReference>
<dbReference type="Gene3D" id="3.40.630.10">
    <property type="entry name" value="Zn peptidases"/>
    <property type="match status" value="1"/>
</dbReference>
<dbReference type="GO" id="GO:0046872">
    <property type="term" value="F:metal ion binding"/>
    <property type="evidence" value="ECO:0007669"/>
    <property type="project" value="UniProtKB-KW"/>
</dbReference>
<dbReference type="PANTHER" id="PTHR43808">
    <property type="entry name" value="ACETYLORNITHINE DEACETYLASE"/>
    <property type="match status" value="1"/>
</dbReference>
<dbReference type="SUPFAM" id="SSF55031">
    <property type="entry name" value="Bacterial exopeptidase dimerisation domain"/>
    <property type="match status" value="1"/>
</dbReference>
<comment type="similarity">
    <text evidence="2">Belongs to the peptidase M20A family.</text>
</comment>
<dbReference type="Gene3D" id="3.30.70.360">
    <property type="match status" value="1"/>
</dbReference>
<dbReference type="InParanoid" id="W0RQF5"/>
<dbReference type="GO" id="GO:0016787">
    <property type="term" value="F:hydrolase activity"/>
    <property type="evidence" value="ECO:0007669"/>
    <property type="project" value="UniProtKB-KW"/>
</dbReference>
<dbReference type="eggNOG" id="COG0624">
    <property type="taxonomic scope" value="Bacteria"/>
</dbReference>
<evidence type="ECO:0000256" key="5">
    <source>
        <dbReference type="ARBA" id="ARBA00022833"/>
    </source>
</evidence>
<feature type="domain" description="Peptidase M20 dimerisation" evidence="6">
    <location>
        <begin position="170"/>
        <end position="264"/>
    </location>
</feature>
<dbReference type="Pfam" id="PF01546">
    <property type="entry name" value="Peptidase_M20"/>
    <property type="match status" value="1"/>
</dbReference>
<dbReference type="EMBL" id="CP007128">
    <property type="protein sequence ID" value="AHG91763.1"/>
    <property type="molecule type" value="Genomic_DNA"/>
</dbReference>
<gene>
    <name evidence="7" type="ORF">J421_4226</name>
</gene>
<dbReference type="RefSeq" id="WP_025413201.1">
    <property type="nucleotide sequence ID" value="NZ_CP007128.1"/>
</dbReference>
<dbReference type="PANTHER" id="PTHR43808:SF8">
    <property type="entry name" value="PEPTIDASE M20 DIMERISATION DOMAIN-CONTAINING PROTEIN"/>
    <property type="match status" value="1"/>
</dbReference>
<keyword evidence="4" id="KW-0378">Hydrolase</keyword>
<evidence type="ECO:0000313" key="7">
    <source>
        <dbReference type="EMBL" id="AHG91763.1"/>
    </source>
</evidence>
<dbReference type="KEGG" id="gba:J421_4226"/>
<dbReference type="STRING" id="861299.J421_4226"/>
<accession>W0RQF5</accession>
<reference evidence="7 8" key="1">
    <citation type="journal article" date="2014" name="Genome Announc.">
        <title>Genome Sequence and Methylome of Soil Bacterium Gemmatirosa kalamazoonensis KBS708T, a Member of the Rarely Cultivated Gemmatimonadetes Phylum.</title>
        <authorList>
            <person name="Debruyn J.M."/>
            <person name="Radosevich M."/>
            <person name="Wommack K.E."/>
            <person name="Polson S.W."/>
            <person name="Hauser L.J."/>
            <person name="Fawaz M.N."/>
            <person name="Korlach J."/>
            <person name="Tsai Y.C."/>
        </authorList>
    </citation>
    <scope>NUCLEOTIDE SEQUENCE [LARGE SCALE GENOMIC DNA]</scope>
    <source>
        <strain evidence="7 8">KBS708</strain>
    </source>
</reference>
<sequence length="351" mass="36605">MTEPLALEVAATEPLDPLAVAIALMEAPSTSGAEGPAIDAAERVLGARGWRTTRVPVTAGRDVLFASADERSPLVTLSTHLDTVPPYIAPRLDGDRLWGRGACDAKGIAAAMMCAAERLRARGVRVGLLFVVGEETTHDGAKAANAAQPRLAPENRVLVNGEPTESVLGTGTKGALRFTLRASGRAAHSAYPQLGDSATAKLVRLLGEIDDLALPSDPVLGETTVNIGHLAGGVADNVVAPWAEARCMARLVTPDAELKPLLERWVAGRAAIEYGPMVPPVRLGTVPGFATGVVAYATDVPALGNWGTPYLFGPGSIHVAHTDGEYVDVPELRGAVDAYARLAMAALEARR</sequence>
<protein>
    <submittedName>
        <fullName evidence="7">Peptidase M20</fullName>
    </submittedName>
</protein>
<dbReference type="SUPFAM" id="SSF53187">
    <property type="entry name" value="Zn-dependent exopeptidases"/>
    <property type="match status" value="1"/>
</dbReference>
<dbReference type="OrthoDB" id="7055905at2"/>
<dbReference type="InterPro" id="IPR001261">
    <property type="entry name" value="ArgE/DapE_CS"/>
</dbReference>
<keyword evidence="8" id="KW-1185">Reference proteome</keyword>